<organism evidence="3 4">
    <name type="scientific">Mytilus coruscus</name>
    <name type="common">Sea mussel</name>
    <dbReference type="NCBI Taxonomy" id="42192"/>
    <lineage>
        <taxon>Eukaryota</taxon>
        <taxon>Metazoa</taxon>
        <taxon>Spiralia</taxon>
        <taxon>Lophotrochozoa</taxon>
        <taxon>Mollusca</taxon>
        <taxon>Bivalvia</taxon>
        <taxon>Autobranchia</taxon>
        <taxon>Pteriomorphia</taxon>
        <taxon>Mytilida</taxon>
        <taxon>Mytiloidea</taxon>
        <taxon>Mytilidae</taxon>
        <taxon>Mytilinae</taxon>
        <taxon>Mytilus</taxon>
    </lineage>
</organism>
<reference evidence="3 4" key="1">
    <citation type="submission" date="2020-06" db="EMBL/GenBank/DDBJ databases">
        <authorList>
            <person name="Li R."/>
            <person name="Bekaert M."/>
        </authorList>
    </citation>
    <scope>NUCLEOTIDE SEQUENCE [LARGE SCALE GENOMIC DNA]</scope>
    <source>
        <strain evidence="4">wild</strain>
    </source>
</reference>
<dbReference type="AlphaFoldDB" id="A0A6J8DWY1"/>
<name>A0A6J8DWY1_MYTCO</name>
<keyword evidence="4" id="KW-1185">Reference proteome</keyword>
<dbReference type="InterPro" id="IPR001875">
    <property type="entry name" value="DED_dom"/>
</dbReference>
<dbReference type="PROSITE" id="PS50168">
    <property type="entry name" value="DED"/>
    <property type="match status" value="1"/>
</dbReference>
<feature type="compositionally biased region" description="Polar residues" evidence="1">
    <location>
        <begin position="961"/>
        <end position="979"/>
    </location>
</feature>
<dbReference type="Gene3D" id="1.10.533.10">
    <property type="entry name" value="Death Domain, Fas"/>
    <property type="match status" value="1"/>
</dbReference>
<dbReference type="EMBL" id="CACVKT020008064">
    <property type="protein sequence ID" value="CAC5412620.1"/>
    <property type="molecule type" value="Genomic_DNA"/>
</dbReference>
<dbReference type="SUPFAM" id="SSF47986">
    <property type="entry name" value="DEATH domain"/>
    <property type="match status" value="1"/>
</dbReference>
<dbReference type="PANTHER" id="PTHR47691:SF3">
    <property type="entry name" value="HTH-TYPE TRANSCRIPTIONAL REGULATOR RV0890C-RELATED"/>
    <property type="match status" value="1"/>
</dbReference>
<dbReference type="Pfam" id="PF01335">
    <property type="entry name" value="DED"/>
    <property type="match status" value="1"/>
</dbReference>
<evidence type="ECO:0000256" key="1">
    <source>
        <dbReference type="SAM" id="MobiDB-lite"/>
    </source>
</evidence>
<dbReference type="GO" id="GO:0042981">
    <property type="term" value="P:regulation of apoptotic process"/>
    <property type="evidence" value="ECO:0007669"/>
    <property type="project" value="InterPro"/>
</dbReference>
<evidence type="ECO:0000313" key="4">
    <source>
        <dbReference type="Proteomes" id="UP000507470"/>
    </source>
</evidence>
<sequence>MDFDCYIKVMKEVADGLDDGNIRGLKFLLRDKPNIYQKELVNVNEGSDLIQLLERKELLSRTKVLEFMNLLQLEGRIDLSKKVQIYMETNLPVNLSNHDYYGINGMPVVENYIETDEYRLFEKKINSCKAALIKGHHGSGKTQHAYSYARRFPGKSEKSLIWRIDCKTLSQIYRSLSAMVAYLKLQCIFLDHVTCTQSDRQLRASIDEMTKRIQQKLRCEGINNANHLVLLDGVEDTSDDTFTKMLKDFLDTENVYVIATSRVTYPDEFHNLCIEVTGMTEEEAVLYFKVVNNDELEQVKELARQLSYLPLALSFAFAFIANTGSSIETYVKSLAETEANDQLRSLTVSCEVALEIVKKDLTEHGKNLLAYIPYLHPENIPDFLLKSLLPVNMTEDFKEREINKLIVCLRNNSLATLKSRGNNRVIAVHRFTFRVMMNMKTEKEKTIEANALLRHFCHNIYLDTSLIEAVKKNVMFLDHALELLKLYENCNRRPEMEDKVLCCVLLCGVAVTYRLYGNTELSANEYFVKARDAVCELVSVNKADFAVTVCGFTAMNDIHISINGCELIRENSKNLFEKLLHKGKSLSDSFILTVITNTMRNKEQLCYLLEVTNGISYTNNQIATDSIEELLENQIIVPFQESKESFLVELMIHILYNSSKNKRLMKLATDDFTKQNPERRNHLMARLSSDNLCPTDESLVELQYSINLAELLDNHYKHNCPAFRLGLKIAARRGAILYYISSQDSNKSIKCIKDAVKILEENSESNIRFIEFGVVKHDSRSTNYQMVSNKKLLMECYIMLSKEDTTYVKKALTLAQDLESLIPRLYHWKVMSDIHIKIAHVFELQNTEPFITKAKQHYKEAYRREYESNNIRLTRYHLRALLQYVNCCINHSTKEDLEMAKTICNDIKERFQHKSTDEMFDAALETIDKQLNEMTTPKEIINSLLTVNCSGVDIGTQTDNVSTHTSSEGHVRNSQSGISPTKKELQRRKLQLKIELNEIDNELMQLELNNM</sequence>
<dbReference type="PANTHER" id="PTHR47691">
    <property type="entry name" value="REGULATOR-RELATED"/>
    <property type="match status" value="1"/>
</dbReference>
<gene>
    <name evidence="3" type="ORF">MCOR_45612</name>
</gene>
<proteinExistence type="predicted"/>
<feature type="domain" description="DED" evidence="2">
    <location>
        <begin position="5"/>
        <end position="85"/>
    </location>
</feature>
<dbReference type="InterPro" id="IPR011029">
    <property type="entry name" value="DEATH-like_dom_sf"/>
</dbReference>
<dbReference type="SUPFAM" id="SSF52540">
    <property type="entry name" value="P-loop containing nucleoside triphosphate hydrolases"/>
    <property type="match status" value="1"/>
</dbReference>
<evidence type="ECO:0000259" key="2">
    <source>
        <dbReference type="PROSITE" id="PS50168"/>
    </source>
</evidence>
<dbReference type="InterPro" id="IPR027417">
    <property type="entry name" value="P-loop_NTPase"/>
</dbReference>
<evidence type="ECO:0000313" key="3">
    <source>
        <dbReference type="EMBL" id="CAC5412620.1"/>
    </source>
</evidence>
<feature type="region of interest" description="Disordered" evidence="1">
    <location>
        <begin position="961"/>
        <end position="984"/>
    </location>
</feature>
<dbReference type="Gene3D" id="3.40.50.300">
    <property type="entry name" value="P-loop containing nucleotide triphosphate hydrolases"/>
    <property type="match status" value="1"/>
</dbReference>
<dbReference type="OrthoDB" id="6076681at2759"/>
<accession>A0A6J8DWY1</accession>
<protein>
    <recommendedName>
        <fullName evidence="2">DED domain-containing protein</fullName>
    </recommendedName>
</protein>
<dbReference type="Proteomes" id="UP000507470">
    <property type="component" value="Unassembled WGS sequence"/>
</dbReference>